<keyword evidence="1" id="KW-0472">Membrane</keyword>
<reference evidence="2 4" key="2">
    <citation type="submission" date="2017-10" db="EMBL/GenBank/DDBJ databases">
        <title>Biodiversity and function of Thalassospira species in the particle-attached aromatic-hydrocarbon-degrading consortia from the surface seawater of the China South Sea.</title>
        <authorList>
            <person name="Dong C."/>
            <person name="Liu R."/>
            <person name="Shao Z."/>
        </authorList>
    </citation>
    <scope>NUCLEOTIDE SEQUENCE [LARGE SCALE GENOMIC DNA]</scope>
    <source>
        <strain evidence="2 4">CSC3H3</strain>
    </source>
</reference>
<gene>
    <name evidence="3" type="ORF">COO20_18040</name>
    <name evidence="2" type="ORF">CSC3H3_17945</name>
</gene>
<evidence type="ECO:0000313" key="4">
    <source>
        <dbReference type="Proteomes" id="UP000233458"/>
    </source>
</evidence>
<dbReference type="AlphaFoldDB" id="A0A2N3KNC3"/>
<protein>
    <submittedName>
        <fullName evidence="3">Uncharacterized protein</fullName>
    </submittedName>
</protein>
<feature type="transmembrane region" description="Helical" evidence="1">
    <location>
        <begin position="68"/>
        <end position="92"/>
    </location>
</feature>
<dbReference type="Proteomes" id="UP000233597">
    <property type="component" value="Unassembled WGS sequence"/>
</dbReference>
<dbReference type="EMBL" id="CP024199">
    <property type="protein sequence ID" value="AUG55209.1"/>
    <property type="molecule type" value="Genomic_DNA"/>
</dbReference>
<sequence length="101" mass="11586">MWFFRVLGWLLLFACLAVLVGDGVTALQTGDLRFVAGGELWYRLDPGSLNLLQALVERYVSSWLWDKIFVPGLLLPAFLLLMIPGLLLSFLARRKRRARFF</sequence>
<evidence type="ECO:0000313" key="5">
    <source>
        <dbReference type="Proteomes" id="UP000233597"/>
    </source>
</evidence>
<dbReference type="KEGG" id="thac:CSC3H3_17945"/>
<accession>A0A2N3KNC3</accession>
<keyword evidence="1" id="KW-1133">Transmembrane helix</keyword>
<keyword evidence="4" id="KW-1185">Reference proteome</keyword>
<proteinExistence type="predicted"/>
<evidence type="ECO:0000313" key="2">
    <source>
        <dbReference type="EMBL" id="AUG55209.1"/>
    </source>
</evidence>
<dbReference type="EMBL" id="NWTK01000012">
    <property type="protein sequence ID" value="PKR52049.1"/>
    <property type="molecule type" value="Genomic_DNA"/>
</dbReference>
<keyword evidence="1" id="KW-0812">Transmembrane</keyword>
<reference evidence="3 5" key="1">
    <citation type="submission" date="2017-09" db="EMBL/GenBank/DDBJ databases">
        <title>Biodiversity and function of Thalassospira species in the particle-attached aromatic-hydrocarbon-degrading consortia from the surface seawater of the South China Sea.</title>
        <authorList>
            <person name="Dong C."/>
            <person name="Liu R."/>
            <person name="Shao Z."/>
        </authorList>
    </citation>
    <scope>NUCLEOTIDE SEQUENCE [LARGE SCALE GENOMIC DNA]</scope>
    <source>
        <strain evidence="3 5">CSC1P2</strain>
    </source>
</reference>
<dbReference type="RefSeq" id="WP_101269135.1">
    <property type="nucleotide sequence ID" value="NZ_NWTK01000012.1"/>
</dbReference>
<dbReference type="Proteomes" id="UP000233458">
    <property type="component" value="Chromosome"/>
</dbReference>
<organism evidence="3 5">
    <name type="scientific">Thalassospira marina</name>
    <dbReference type="NCBI Taxonomy" id="2048283"/>
    <lineage>
        <taxon>Bacteria</taxon>
        <taxon>Pseudomonadati</taxon>
        <taxon>Pseudomonadota</taxon>
        <taxon>Alphaproteobacteria</taxon>
        <taxon>Rhodospirillales</taxon>
        <taxon>Thalassospiraceae</taxon>
        <taxon>Thalassospira</taxon>
    </lineage>
</organism>
<dbReference type="OrthoDB" id="7679120at2"/>
<name>A0A2N3KNC3_9PROT</name>
<evidence type="ECO:0000256" key="1">
    <source>
        <dbReference type="SAM" id="Phobius"/>
    </source>
</evidence>
<evidence type="ECO:0000313" key="3">
    <source>
        <dbReference type="EMBL" id="PKR52049.1"/>
    </source>
</evidence>